<evidence type="ECO:0000259" key="1">
    <source>
        <dbReference type="Pfam" id="PF00535"/>
    </source>
</evidence>
<sequence>MENKPRVSVITPTFNRADYLPVAIDSVLAQTFGDFELIVIDDGSTDGTPELMKGYSNDSRVRYVQQPNQGQSVARNRGVAESVGDFICFLDSDNAWVETKLAASLRAFDENPQADVVYGDYVVIDAEGRELGINRMTRYSGRITPMLICDNFVSMNTTMTRRHCFDEMGAFDSNDRLAEDYGLWLRFSTRYQFLYLPEVLGYYRVMEDQISSDKDSRFKANEELILEFLKAYPDALDSLEVRQGLSRFYHRKGRYELSVGRSRSAGRDLGRSLLQYPVWSGPWRLAAKLAVHLLRGGAS</sequence>
<dbReference type="Gene3D" id="3.90.550.10">
    <property type="entry name" value="Spore Coat Polysaccharide Biosynthesis Protein SpsA, Chain A"/>
    <property type="match status" value="1"/>
</dbReference>
<organism evidence="2 3">
    <name type="scientific">Marinobacter litoralis</name>
    <dbReference type="NCBI Taxonomy" id="187981"/>
    <lineage>
        <taxon>Bacteria</taxon>
        <taxon>Pseudomonadati</taxon>
        <taxon>Pseudomonadota</taxon>
        <taxon>Gammaproteobacteria</taxon>
        <taxon>Pseudomonadales</taxon>
        <taxon>Marinobacteraceae</taxon>
        <taxon>Marinobacter</taxon>
    </lineage>
</organism>
<dbReference type="RefSeq" id="WP_114333607.1">
    <property type="nucleotide sequence ID" value="NZ_QMDL01000001.1"/>
</dbReference>
<keyword evidence="3" id="KW-1185">Reference proteome</keyword>
<evidence type="ECO:0000313" key="2">
    <source>
        <dbReference type="EMBL" id="RMJ06142.1"/>
    </source>
</evidence>
<accession>A0A3M2RLV0</accession>
<dbReference type="EMBL" id="QMDL01000001">
    <property type="protein sequence ID" value="RMJ06142.1"/>
    <property type="molecule type" value="Genomic_DNA"/>
</dbReference>
<reference evidence="2 3" key="1">
    <citation type="submission" date="2018-08" db="EMBL/GenBank/DDBJ databases">
        <title>Whole Genome Sequence of the Moderate Halophilic Marine Bacterium Marinobacter litoralis Sw-45.</title>
        <authorList>
            <person name="Musa H."/>
        </authorList>
    </citation>
    <scope>NUCLEOTIDE SEQUENCE [LARGE SCALE GENOMIC DNA]</scope>
    <source>
        <strain evidence="2 3">Sw-45</strain>
    </source>
</reference>
<dbReference type="PANTHER" id="PTHR43685">
    <property type="entry name" value="GLYCOSYLTRANSFERASE"/>
    <property type="match status" value="1"/>
</dbReference>
<feature type="domain" description="Glycosyltransferase 2-like" evidence="1">
    <location>
        <begin position="8"/>
        <end position="135"/>
    </location>
</feature>
<proteinExistence type="predicted"/>
<dbReference type="AlphaFoldDB" id="A0A3M2RLV0"/>
<protein>
    <submittedName>
        <fullName evidence="2">Spore coat polysaccharide biosynthesis protein SpsA</fullName>
    </submittedName>
</protein>
<name>A0A3M2RLV0_9GAMM</name>
<comment type="caution">
    <text evidence="2">The sequence shown here is derived from an EMBL/GenBank/DDBJ whole genome shotgun (WGS) entry which is preliminary data.</text>
</comment>
<dbReference type="InterPro" id="IPR001173">
    <property type="entry name" value="Glyco_trans_2-like"/>
</dbReference>
<dbReference type="SUPFAM" id="SSF53448">
    <property type="entry name" value="Nucleotide-diphospho-sugar transferases"/>
    <property type="match status" value="1"/>
</dbReference>
<dbReference type="Proteomes" id="UP000265903">
    <property type="component" value="Unassembled WGS sequence"/>
</dbReference>
<dbReference type="InterPro" id="IPR029044">
    <property type="entry name" value="Nucleotide-diphossugar_trans"/>
</dbReference>
<gene>
    <name evidence="2" type="primary">spsA</name>
    <name evidence="2" type="ORF">DOQ08_00827</name>
</gene>
<dbReference type="Pfam" id="PF00535">
    <property type="entry name" value="Glycos_transf_2"/>
    <property type="match status" value="1"/>
</dbReference>
<dbReference type="OrthoDB" id="9802649at2"/>
<dbReference type="InterPro" id="IPR050834">
    <property type="entry name" value="Glycosyltransf_2"/>
</dbReference>
<evidence type="ECO:0000313" key="3">
    <source>
        <dbReference type="Proteomes" id="UP000265903"/>
    </source>
</evidence>
<dbReference type="PANTHER" id="PTHR43685:SF2">
    <property type="entry name" value="GLYCOSYLTRANSFERASE 2-LIKE DOMAIN-CONTAINING PROTEIN"/>
    <property type="match status" value="1"/>
</dbReference>